<comment type="caution">
    <text evidence="2">The sequence shown here is derived from an EMBL/GenBank/DDBJ whole genome shotgun (WGS) entry which is preliminary data.</text>
</comment>
<evidence type="ECO:0000256" key="1">
    <source>
        <dbReference type="SAM" id="Coils"/>
    </source>
</evidence>
<keyword evidence="3" id="KW-1185">Reference proteome</keyword>
<dbReference type="RefSeq" id="WP_320314118.1">
    <property type="nucleotide sequence ID" value="NZ_JAVIKH010000013.1"/>
</dbReference>
<proteinExistence type="predicted"/>
<sequence>MIKLKQQLVNEKELDKQLKELKKLNFEKEELLKISKEDFDKKSLKKIEFREKEIQLSFKGEYEIFEYLNLLSKSNNIIIDTIGREIDNKNMINSKEIFFHGIGLEKDIYNFIYDIEKSERKISLNEHLILLEINESVLELKVNIVYMINNKVEKIDYDFYNNGIFEKSKIREIGKKRRKL</sequence>
<protein>
    <submittedName>
        <fullName evidence="2">Uncharacterized protein</fullName>
    </submittedName>
</protein>
<accession>A0ABU4WB40</accession>
<keyword evidence="1" id="KW-0175">Coiled coil</keyword>
<name>A0ABU4WB40_9FUSO</name>
<evidence type="ECO:0000313" key="2">
    <source>
        <dbReference type="EMBL" id="MDX8336736.1"/>
    </source>
</evidence>
<reference evidence="3" key="1">
    <citation type="submission" date="2023-07" db="EMBL/GenBank/DDBJ databases">
        <authorList>
            <person name="Colorado M.A."/>
            <person name="Villamil L.M."/>
            <person name="Melo J.F."/>
            <person name="Rodriguez J.A."/>
            <person name="Ruiz R.Y."/>
        </authorList>
    </citation>
    <scope>NUCLEOTIDE SEQUENCE [LARGE SCALE GENOMIC DNA]</scope>
    <source>
        <strain evidence="3">C33</strain>
    </source>
</reference>
<feature type="coiled-coil region" evidence="1">
    <location>
        <begin position="4"/>
        <end position="34"/>
    </location>
</feature>
<dbReference type="EMBL" id="JAVIKH010000013">
    <property type="protein sequence ID" value="MDX8336736.1"/>
    <property type="molecule type" value="Genomic_DNA"/>
</dbReference>
<organism evidence="2 3">
    <name type="scientific">Candidatus Cetobacterium colombiensis</name>
    <dbReference type="NCBI Taxonomy" id="3073100"/>
    <lineage>
        <taxon>Bacteria</taxon>
        <taxon>Fusobacteriati</taxon>
        <taxon>Fusobacteriota</taxon>
        <taxon>Fusobacteriia</taxon>
        <taxon>Fusobacteriales</taxon>
        <taxon>Fusobacteriaceae</taxon>
        <taxon>Cetobacterium</taxon>
    </lineage>
</organism>
<evidence type="ECO:0000313" key="3">
    <source>
        <dbReference type="Proteomes" id="UP001279681"/>
    </source>
</evidence>
<gene>
    <name evidence="2" type="ORF">RFV38_09570</name>
</gene>
<dbReference type="Proteomes" id="UP001279681">
    <property type="component" value="Unassembled WGS sequence"/>
</dbReference>